<dbReference type="GO" id="GO:0004018">
    <property type="term" value="F:N6-(1,2-dicarboxyethyl)AMP AMP-lyase (fumarate-forming) activity"/>
    <property type="evidence" value="ECO:0007669"/>
    <property type="project" value="TreeGrafter"/>
</dbReference>
<dbReference type="Pfam" id="PF10397">
    <property type="entry name" value="ADSL_C"/>
    <property type="match status" value="1"/>
</dbReference>
<dbReference type="Proteomes" id="UP000266196">
    <property type="component" value="Unassembled WGS sequence"/>
</dbReference>
<dbReference type="GO" id="GO:0070626">
    <property type="term" value="F:(S)-2-(5-amino-1-(5-phospho-D-ribosyl)imidazole-4-carboxamido) succinate lyase (fumarate-forming) activity"/>
    <property type="evidence" value="ECO:0007669"/>
    <property type="project" value="TreeGrafter"/>
</dbReference>
<dbReference type="Gene3D" id="1.20.200.10">
    <property type="entry name" value="Fumarase/aspartase (Central domain)"/>
    <property type="match status" value="1"/>
</dbReference>
<dbReference type="PANTHER" id="PTHR43172:SF1">
    <property type="entry name" value="ADENYLOSUCCINATE LYASE"/>
    <property type="match status" value="1"/>
</dbReference>
<dbReference type="AlphaFoldDB" id="A0A397FBH2"/>
<evidence type="ECO:0000256" key="1">
    <source>
        <dbReference type="ARBA" id="ARBA00023239"/>
    </source>
</evidence>
<protein>
    <recommendedName>
        <fullName evidence="2">Adenylosuccinate lyase C-terminal domain-containing protein</fullName>
    </recommendedName>
</protein>
<keyword evidence="1" id="KW-0456">Lyase</keyword>
<name>A0A397FBH2_APHAT</name>
<gene>
    <name evidence="3" type="ORF">DYB31_011718</name>
</gene>
<feature type="domain" description="Adenylosuccinate lyase C-terminal" evidence="2">
    <location>
        <begin position="1"/>
        <end position="55"/>
    </location>
</feature>
<sequence length="81" mass="8937">HSMAAGRRVKEEGAANDLLERIAADDRFAAVHATMDQLLDPKLFVGRSPQQVDEFVAECVDPLLEKYQTLLLVDSVDAINV</sequence>
<evidence type="ECO:0000259" key="2">
    <source>
        <dbReference type="Pfam" id="PF10397"/>
    </source>
</evidence>
<dbReference type="GO" id="GO:0005829">
    <property type="term" value="C:cytosol"/>
    <property type="evidence" value="ECO:0007669"/>
    <property type="project" value="TreeGrafter"/>
</dbReference>
<proteinExistence type="predicted"/>
<accession>A0A397FBH2</accession>
<dbReference type="PANTHER" id="PTHR43172">
    <property type="entry name" value="ADENYLOSUCCINATE LYASE"/>
    <property type="match status" value="1"/>
</dbReference>
<dbReference type="EMBL" id="QUTE01008346">
    <property type="protein sequence ID" value="RHZ25086.1"/>
    <property type="molecule type" value="Genomic_DNA"/>
</dbReference>
<feature type="non-terminal residue" evidence="3">
    <location>
        <position position="1"/>
    </location>
</feature>
<evidence type="ECO:0000313" key="4">
    <source>
        <dbReference type="Proteomes" id="UP000266196"/>
    </source>
</evidence>
<dbReference type="GO" id="GO:0044208">
    <property type="term" value="P:'de novo' AMP biosynthetic process"/>
    <property type="evidence" value="ECO:0007669"/>
    <property type="project" value="TreeGrafter"/>
</dbReference>
<dbReference type="InterPro" id="IPR019468">
    <property type="entry name" value="AdenyloSucc_lyase_C"/>
</dbReference>
<reference evidence="3 4" key="1">
    <citation type="submission" date="2018-08" db="EMBL/GenBank/DDBJ databases">
        <title>Aphanomyces genome sequencing and annotation.</title>
        <authorList>
            <person name="Minardi D."/>
            <person name="Oidtmann B."/>
            <person name="Van Der Giezen M."/>
            <person name="Studholme D.J."/>
        </authorList>
    </citation>
    <scope>NUCLEOTIDE SEQUENCE [LARGE SCALE GENOMIC DNA]</scope>
    <source>
        <strain evidence="3 4">197901</strain>
    </source>
</reference>
<comment type="caution">
    <text evidence="3">The sequence shown here is derived from an EMBL/GenBank/DDBJ whole genome shotgun (WGS) entry which is preliminary data.</text>
</comment>
<organism evidence="3 4">
    <name type="scientific">Aphanomyces astaci</name>
    <name type="common">Crayfish plague agent</name>
    <dbReference type="NCBI Taxonomy" id="112090"/>
    <lineage>
        <taxon>Eukaryota</taxon>
        <taxon>Sar</taxon>
        <taxon>Stramenopiles</taxon>
        <taxon>Oomycota</taxon>
        <taxon>Saprolegniomycetes</taxon>
        <taxon>Saprolegniales</taxon>
        <taxon>Verrucalvaceae</taxon>
        <taxon>Aphanomyces</taxon>
    </lineage>
</organism>
<dbReference type="VEuPathDB" id="FungiDB:H257_03103"/>
<evidence type="ECO:0000313" key="3">
    <source>
        <dbReference type="EMBL" id="RHZ25086.1"/>
    </source>
</evidence>